<name>A0AAE4GDU3_9BURK</name>
<accession>A0AAE4GDU3</accession>
<sequence>MSTLTAANSVLALSIRGLYDTPQIIQGYATDDAFATANVKPVETQMGVDGLLSGGYVPYPTVMTITLQADSPSLFFFEDWLAYQESDREAYIGDGYIAIPGTGMKYNLARAFLTDASKMPGVRKTLQPRSFELTIETCQPAPF</sequence>
<dbReference type="Pfam" id="PF22764">
    <property type="entry name" value="E217_Gp32"/>
    <property type="match status" value="1"/>
</dbReference>
<comment type="caution">
    <text evidence="1">The sequence shown here is derived from an EMBL/GenBank/DDBJ whole genome shotgun (WGS) entry which is preliminary data.</text>
</comment>
<protein>
    <submittedName>
        <fullName evidence="1">Uncharacterized protein</fullName>
    </submittedName>
</protein>
<dbReference type="EMBL" id="JAVRAA010000025">
    <property type="protein sequence ID" value="MDT0340624.1"/>
    <property type="molecule type" value="Genomic_DNA"/>
</dbReference>
<evidence type="ECO:0000313" key="1">
    <source>
        <dbReference type="EMBL" id="MDT0340624.1"/>
    </source>
</evidence>
<gene>
    <name evidence="1" type="ORF">RJN63_27590</name>
</gene>
<reference evidence="1" key="1">
    <citation type="submission" date="2023-02" db="EMBL/GenBank/DDBJ databases">
        <title>Description of Herbaspirillum huttiense subsp. nephrolepsisexaltata and Herbaspirillum huttiense subsp. lycopersicon.</title>
        <authorList>
            <person name="Poudel M."/>
            <person name="Sharma A."/>
            <person name="Goss E."/>
            <person name="Tapia J.H."/>
            <person name="Harmon C.M."/>
            <person name="Jones J.B."/>
        </authorList>
    </citation>
    <scope>NUCLEOTIDE SEQUENCE</scope>
    <source>
        <strain evidence="1">NC40101</strain>
    </source>
</reference>
<dbReference type="InterPro" id="IPR054440">
    <property type="entry name" value="Gp32-like"/>
</dbReference>
<dbReference type="AlphaFoldDB" id="A0AAE4GDU3"/>
<organism evidence="1">
    <name type="scientific">Herbaspirillum huttiense subsp. nephrolepidis</name>
    <dbReference type="NCBI Taxonomy" id="3075126"/>
    <lineage>
        <taxon>Bacteria</taxon>
        <taxon>Pseudomonadati</taxon>
        <taxon>Pseudomonadota</taxon>
        <taxon>Betaproteobacteria</taxon>
        <taxon>Burkholderiales</taxon>
        <taxon>Oxalobacteraceae</taxon>
        <taxon>Herbaspirillum</taxon>
    </lineage>
</organism>
<dbReference type="RefSeq" id="WP_310839022.1">
    <property type="nucleotide sequence ID" value="NZ_JAVLSM010000024.1"/>
</dbReference>
<proteinExistence type="predicted"/>